<dbReference type="Gene3D" id="3.60.21.10">
    <property type="match status" value="1"/>
</dbReference>
<accession>A0A502FGM8</accession>
<keyword evidence="1" id="KW-0479">Metal-binding</keyword>
<dbReference type="OrthoDB" id="9794568at2"/>
<evidence type="ECO:0000256" key="1">
    <source>
        <dbReference type="ARBA" id="ARBA00022723"/>
    </source>
</evidence>
<dbReference type="InterPro" id="IPR050884">
    <property type="entry name" value="CNP_phosphodiesterase-III"/>
</dbReference>
<dbReference type="SUPFAM" id="SSF56300">
    <property type="entry name" value="Metallo-dependent phosphatases"/>
    <property type="match status" value="1"/>
</dbReference>
<name>A0A502FGM8_9PROT</name>
<dbReference type="PANTHER" id="PTHR42988:SF2">
    <property type="entry name" value="CYCLIC NUCLEOTIDE PHOSPHODIESTERASE CBUA0032-RELATED"/>
    <property type="match status" value="1"/>
</dbReference>
<keyword evidence="7" id="KW-1185">Reference proteome</keyword>
<sequence length="253" mass="28807">MRIIDHISDLHFRRIDQRAVDALLERLNADPAHLIVVSGDLTMRARPREFRAARAFLDALTVPWLAVPGNHDITAYYLWERLLNPFGRWEQMIASDTEPMYEDEEIQVIGLNTVSRGGLHLNWENGRVPRSGLLRLVRRLRRLPEGPFRIVVAHHPFLAPPERPDTPVVKRGERALRDLAQAGVRLVLSGHLHVGFHNLHAVTAEEGDSLLVLQAGSATSTRLRGERNAYNRVIVENGRARWTAHHWDGEAWS</sequence>
<feature type="domain" description="Calcineurin-like phosphoesterase" evidence="5">
    <location>
        <begin position="4"/>
        <end position="194"/>
    </location>
</feature>
<evidence type="ECO:0000313" key="6">
    <source>
        <dbReference type="EMBL" id="TPG48382.1"/>
    </source>
</evidence>
<dbReference type="RefSeq" id="WP_140885993.1">
    <property type="nucleotide sequence ID" value="NZ_RCZP01000032.1"/>
</dbReference>
<dbReference type="AlphaFoldDB" id="A0A502FGM8"/>
<dbReference type="PANTHER" id="PTHR42988">
    <property type="entry name" value="PHOSPHOHYDROLASE"/>
    <property type="match status" value="1"/>
</dbReference>
<evidence type="ECO:0000256" key="3">
    <source>
        <dbReference type="ARBA" id="ARBA00023004"/>
    </source>
</evidence>
<evidence type="ECO:0000256" key="2">
    <source>
        <dbReference type="ARBA" id="ARBA00022801"/>
    </source>
</evidence>
<dbReference type="InterPro" id="IPR029052">
    <property type="entry name" value="Metallo-depent_PP-like"/>
</dbReference>
<dbReference type="InterPro" id="IPR004843">
    <property type="entry name" value="Calcineurin-like_PHP"/>
</dbReference>
<dbReference type="EMBL" id="RCZP01000032">
    <property type="protein sequence ID" value="TPG48382.1"/>
    <property type="molecule type" value="Genomic_DNA"/>
</dbReference>
<dbReference type="Proteomes" id="UP000317078">
    <property type="component" value="Unassembled WGS sequence"/>
</dbReference>
<evidence type="ECO:0000313" key="7">
    <source>
        <dbReference type="Proteomes" id="UP000317078"/>
    </source>
</evidence>
<dbReference type="GO" id="GO:0016787">
    <property type="term" value="F:hydrolase activity"/>
    <property type="evidence" value="ECO:0007669"/>
    <property type="project" value="UniProtKB-KW"/>
</dbReference>
<gene>
    <name evidence="6" type="ORF">EAH89_22600</name>
</gene>
<keyword evidence="3" id="KW-0408">Iron</keyword>
<reference evidence="6 7" key="1">
    <citation type="journal article" date="2019" name="Environ. Microbiol.">
        <title>Species interactions and distinct microbial communities in high Arctic permafrost affected cryosols are associated with the CH4 and CO2 gas fluxes.</title>
        <authorList>
            <person name="Altshuler I."/>
            <person name="Hamel J."/>
            <person name="Turney S."/>
            <person name="Magnuson E."/>
            <person name="Levesque R."/>
            <person name="Greer C."/>
            <person name="Whyte L.G."/>
        </authorList>
    </citation>
    <scope>NUCLEOTIDE SEQUENCE [LARGE SCALE GENOMIC DNA]</scope>
    <source>
        <strain evidence="6 7">S9.3B</strain>
    </source>
</reference>
<evidence type="ECO:0000259" key="5">
    <source>
        <dbReference type="Pfam" id="PF00149"/>
    </source>
</evidence>
<keyword evidence="2" id="KW-0378">Hydrolase</keyword>
<protein>
    <submittedName>
        <fullName evidence="6">Metallophosphoesterase</fullName>
    </submittedName>
</protein>
<comment type="similarity">
    <text evidence="4">Belongs to the cyclic nucleotide phosphodiesterase class-III family.</text>
</comment>
<proteinExistence type="inferred from homology"/>
<evidence type="ECO:0000256" key="4">
    <source>
        <dbReference type="ARBA" id="ARBA00025742"/>
    </source>
</evidence>
<comment type="caution">
    <text evidence="6">The sequence shown here is derived from an EMBL/GenBank/DDBJ whole genome shotgun (WGS) entry which is preliminary data.</text>
</comment>
<dbReference type="GO" id="GO:0046872">
    <property type="term" value="F:metal ion binding"/>
    <property type="evidence" value="ECO:0007669"/>
    <property type="project" value="UniProtKB-KW"/>
</dbReference>
<dbReference type="Pfam" id="PF00149">
    <property type="entry name" value="Metallophos"/>
    <property type="match status" value="1"/>
</dbReference>
<organism evidence="6 7">
    <name type="scientific">Muricoccus nepalensis</name>
    <dbReference type="NCBI Taxonomy" id="1854500"/>
    <lineage>
        <taxon>Bacteria</taxon>
        <taxon>Pseudomonadati</taxon>
        <taxon>Pseudomonadota</taxon>
        <taxon>Alphaproteobacteria</taxon>
        <taxon>Acetobacterales</taxon>
        <taxon>Roseomonadaceae</taxon>
        <taxon>Muricoccus</taxon>
    </lineage>
</organism>